<evidence type="ECO:0000259" key="5">
    <source>
        <dbReference type="PROSITE" id="PS50977"/>
    </source>
</evidence>
<keyword evidence="1" id="KW-0805">Transcription regulation</keyword>
<keyword evidence="2 4" id="KW-0238">DNA-binding</keyword>
<gene>
    <name evidence="6" type="ORF">DXT89_01840</name>
</gene>
<dbReference type="SUPFAM" id="SSF46689">
    <property type="entry name" value="Homeodomain-like"/>
    <property type="match status" value="1"/>
</dbReference>
<dbReference type="Gene3D" id="1.10.357.10">
    <property type="entry name" value="Tetracycline Repressor, domain 2"/>
    <property type="match status" value="1"/>
</dbReference>
<dbReference type="GO" id="GO:0003700">
    <property type="term" value="F:DNA-binding transcription factor activity"/>
    <property type="evidence" value="ECO:0007669"/>
    <property type="project" value="TreeGrafter"/>
</dbReference>
<dbReference type="InterPro" id="IPR036271">
    <property type="entry name" value="Tet_transcr_reg_TetR-rel_C_sf"/>
</dbReference>
<dbReference type="SUPFAM" id="SSF48498">
    <property type="entry name" value="Tetracyclin repressor-like, C-terminal domain"/>
    <property type="match status" value="1"/>
</dbReference>
<evidence type="ECO:0000313" key="7">
    <source>
        <dbReference type="Proteomes" id="UP000436911"/>
    </source>
</evidence>
<dbReference type="InterPro" id="IPR001647">
    <property type="entry name" value="HTH_TetR"/>
</dbReference>
<comment type="caution">
    <text evidence="6">The sequence shown here is derived from an EMBL/GenBank/DDBJ whole genome shotgun (WGS) entry which is preliminary data.</text>
</comment>
<dbReference type="PANTHER" id="PTHR30055:SF234">
    <property type="entry name" value="HTH-TYPE TRANSCRIPTIONAL REGULATOR BETI"/>
    <property type="match status" value="1"/>
</dbReference>
<feature type="DNA-binding region" description="H-T-H motif" evidence="4">
    <location>
        <begin position="47"/>
        <end position="66"/>
    </location>
</feature>
<sequence>MTMSDEQPAKIKPTRVGRPRLGAEVGREAILSKAIHAFGRQGFDGVNLRDLARQAGVNIALANYHFGSKAALWEACLERMNLRATPCISTLQAISVAPLAYSQRMADFYAAFIRFNADLPDYGLFILQEMVQEGPRQEQVKASLIDPFHDATVPLLLEGMDLGLVHRQDASLLFFTHSITISHVLAGQGTMAFFLQPEDRREQTMKDILAMIIRSAIGVLPDEFEQAMASANPDA</sequence>
<dbReference type="PROSITE" id="PS50977">
    <property type="entry name" value="HTH_TETR_2"/>
    <property type="match status" value="1"/>
</dbReference>
<evidence type="ECO:0000256" key="3">
    <source>
        <dbReference type="ARBA" id="ARBA00023163"/>
    </source>
</evidence>
<protein>
    <submittedName>
        <fullName evidence="6">TetR/AcrR family transcriptional regulator</fullName>
    </submittedName>
</protein>
<reference evidence="6 7" key="1">
    <citation type="submission" date="2018-08" db="EMBL/GenBank/DDBJ databases">
        <title>Genome sequencing of Agrobacterium vitis strain ICMP 10754.</title>
        <authorList>
            <person name="Visnovsky S.B."/>
            <person name="Pitman A.R."/>
        </authorList>
    </citation>
    <scope>NUCLEOTIDE SEQUENCE [LARGE SCALE GENOMIC DNA]</scope>
    <source>
        <strain evidence="6 7">ICMP 10754</strain>
    </source>
</reference>
<dbReference type="GO" id="GO:0000976">
    <property type="term" value="F:transcription cis-regulatory region binding"/>
    <property type="evidence" value="ECO:0007669"/>
    <property type="project" value="TreeGrafter"/>
</dbReference>
<dbReference type="PANTHER" id="PTHR30055">
    <property type="entry name" value="HTH-TYPE TRANSCRIPTIONAL REGULATOR RUTR"/>
    <property type="match status" value="1"/>
</dbReference>
<evidence type="ECO:0000256" key="1">
    <source>
        <dbReference type="ARBA" id="ARBA00023015"/>
    </source>
</evidence>
<dbReference type="EMBL" id="QUSG01000001">
    <property type="protein sequence ID" value="KAA3532121.1"/>
    <property type="molecule type" value="Genomic_DNA"/>
</dbReference>
<evidence type="ECO:0000256" key="2">
    <source>
        <dbReference type="ARBA" id="ARBA00023125"/>
    </source>
</evidence>
<feature type="domain" description="HTH tetR-type" evidence="5">
    <location>
        <begin position="24"/>
        <end position="84"/>
    </location>
</feature>
<evidence type="ECO:0000256" key="4">
    <source>
        <dbReference type="PROSITE-ProRule" id="PRU00335"/>
    </source>
</evidence>
<organism evidence="6 7">
    <name type="scientific">Agrobacterium vitis</name>
    <name type="common">Rhizobium vitis</name>
    <dbReference type="NCBI Taxonomy" id="373"/>
    <lineage>
        <taxon>Bacteria</taxon>
        <taxon>Pseudomonadati</taxon>
        <taxon>Pseudomonadota</taxon>
        <taxon>Alphaproteobacteria</taxon>
        <taxon>Hyphomicrobiales</taxon>
        <taxon>Rhizobiaceae</taxon>
        <taxon>Rhizobium/Agrobacterium group</taxon>
        <taxon>Agrobacterium</taxon>
    </lineage>
</organism>
<name>A0A368NZP3_AGRVI</name>
<accession>A0A368NZP3</accession>
<dbReference type="AlphaFoldDB" id="A0A368NZP3"/>
<dbReference type="Proteomes" id="UP000436911">
    <property type="component" value="Unassembled WGS sequence"/>
</dbReference>
<proteinExistence type="predicted"/>
<evidence type="ECO:0000313" key="6">
    <source>
        <dbReference type="EMBL" id="KAA3532121.1"/>
    </source>
</evidence>
<dbReference type="Pfam" id="PF00440">
    <property type="entry name" value="TetR_N"/>
    <property type="match status" value="1"/>
</dbReference>
<keyword evidence="3" id="KW-0804">Transcription</keyword>
<dbReference type="InterPro" id="IPR050109">
    <property type="entry name" value="HTH-type_TetR-like_transc_reg"/>
</dbReference>
<dbReference type="InterPro" id="IPR009057">
    <property type="entry name" value="Homeodomain-like_sf"/>
</dbReference>